<dbReference type="InterPro" id="IPR005467">
    <property type="entry name" value="His_kinase_dom"/>
</dbReference>
<dbReference type="OrthoDB" id="2514702at2"/>
<feature type="transmembrane region" description="Helical" evidence="1">
    <location>
        <begin position="25"/>
        <end position="43"/>
    </location>
</feature>
<name>A0A4R2MF29_RUBGE</name>
<keyword evidence="1" id="KW-0472">Membrane</keyword>
<comment type="caution">
    <text evidence="3">The sequence shown here is derived from an EMBL/GenBank/DDBJ whole genome shotgun (WGS) entry which is preliminary data.</text>
</comment>
<evidence type="ECO:0000256" key="1">
    <source>
        <dbReference type="SAM" id="Phobius"/>
    </source>
</evidence>
<dbReference type="GO" id="GO:0016020">
    <property type="term" value="C:membrane"/>
    <property type="evidence" value="ECO:0007669"/>
    <property type="project" value="InterPro"/>
</dbReference>
<gene>
    <name evidence="3" type="ORF">EV684_110218</name>
</gene>
<dbReference type="PANTHER" id="PTHR34220:SF9">
    <property type="entry name" value="SIGNAL TRANSDUCTION HISTIDINE KINASE INTERNAL REGION DOMAIN-CONTAINING PROTEIN"/>
    <property type="match status" value="1"/>
</dbReference>
<evidence type="ECO:0000259" key="2">
    <source>
        <dbReference type="PROSITE" id="PS50109"/>
    </source>
</evidence>
<feature type="transmembrane region" description="Helical" evidence="1">
    <location>
        <begin position="121"/>
        <end position="141"/>
    </location>
</feature>
<dbReference type="SUPFAM" id="SSF55874">
    <property type="entry name" value="ATPase domain of HSP90 chaperone/DNA topoisomerase II/histidine kinase"/>
    <property type="match status" value="1"/>
</dbReference>
<reference evidence="3 4" key="1">
    <citation type="submission" date="2019-03" db="EMBL/GenBank/DDBJ databases">
        <title>Genomic Encyclopedia of Type Strains, Phase IV (KMG-IV): sequencing the most valuable type-strain genomes for metagenomic binning, comparative biology and taxonomic classification.</title>
        <authorList>
            <person name="Goeker M."/>
        </authorList>
    </citation>
    <scope>NUCLEOTIDE SEQUENCE [LARGE SCALE GENOMIC DNA]</scope>
    <source>
        <strain evidence="3 4">DSM 1709</strain>
    </source>
</reference>
<dbReference type="Pfam" id="PF06580">
    <property type="entry name" value="His_kinase"/>
    <property type="match status" value="1"/>
</dbReference>
<accession>A0A4R2MF29</accession>
<evidence type="ECO:0000313" key="4">
    <source>
        <dbReference type="Proteomes" id="UP000295106"/>
    </source>
</evidence>
<dbReference type="InterPro" id="IPR036890">
    <property type="entry name" value="HATPase_C_sf"/>
</dbReference>
<proteinExistence type="predicted"/>
<dbReference type="EMBL" id="SLXD01000010">
    <property type="protein sequence ID" value="TCP01286.1"/>
    <property type="molecule type" value="Genomic_DNA"/>
</dbReference>
<dbReference type="Proteomes" id="UP000295106">
    <property type="component" value="Unassembled WGS sequence"/>
</dbReference>
<dbReference type="GeneID" id="99686710"/>
<dbReference type="InterPro" id="IPR003594">
    <property type="entry name" value="HATPase_dom"/>
</dbReference>
<dbReference type="InterPro" id="IPR010559">
    <property type="entry name" value="Sig_transdc_His_kin_internal"/>
</dbReference>
<dbReference type="PANTHER" id="PTHR34220">
    <property type="entry name" value="SENSOR HISTIDINE KINASE YPDA"/>
    <property type="match status" value="1"/>
</dbReference>
<keyword evidence="3" id="KW-0808">Transferase</keyword>
<organism evidence="3 4">
    <name type="scientific">Rubrivivax gelatinosus</name>
    <name type="common">Rhodocyclus gelatinosus</name>
    <name type="synonym">Rhodopseudomonas gelatinosa</name>
    <dbReference type="NCBI Taxonomy" id="28068"/>
    <lineage>
        <taxon>Bacteria</taxon>
        <taxon>Pseudomonadati</taxon>
        <taxon>Pseudomonadota</taxon>
        <taxon>Betaproteobacteria</taxon>
        <taxon>Burkholderiales</taxon>
        <taxon>Sphaerotilaceae</taxon>
        <taxon>Rubrivivax</taxon>
    </lineage>
</organism>
<dbReference type="Pfam" id="PF02518">
    <property type="entry name" value="HATPase_c"/>
    <property type="match status" value="1"/>
</dbReference>
<dbReference type="Gene3D" id="3.30.565.10">
    <property type="entry name" value="Histidine kinase-like ATPase, C-terminal domain"/>
    <property type="match status" value="1"/>
</dbReference>
<protein>
    <submittedName>
        <fullName evidence="3">Histidine kinase</fullName>
    </submittedName>
</protein>
<dbReference type="InterPro" id="IPR050640">
    <property type="entry name" value="Bact_2-comp_sensor_kinase"/>
</dbReference>
<keyword evidence="3" id="KW-0418">Kinase</keyword>
<keyword evidence="1" id="KW-1133">Transmembrane helix</keyword>
<dbReference type="GO" id="GO:0000155">
    <property type="term" value="F:phosphorelay sensor kinase activity"/>
    <property type="evidence" value="ECO:0007669"/>
    <property type="project" value="InterPro"/>
</dbReference>
<sequence>MTTPPPPADNPPPPRAEAAHQTLRLVGQTAALCVLVAAVLTLLQPAGASFWRTLWFSQWIGFWSVVTVQLLRQLPGLRRWPRRVSLPLRLALGLPAGYALGFACAYALLGEPVRIAGLYDGQLAAVVASLSATGFVLYLVWLRNRLAEEAAARLLAQKLAVEAELRLLRAQLDPHMLFNTLANLRSLVDEDPREAQQMIDRLITFLRATLAGSRAETSTLQAEFEQLQAYLEIMALRLGRRLRYRLDLPAELQQAAVPPMLLQPLVENALKHGVEPKVGGATVTVSAERDADGLLLVVADTGVGLPDEPAAGSGSRYGLAHVRGRLQALYGPAASLRLQGQEPCGTRAIVRIPA</sequence>
<dbReference type="RefSeq" id="WP_132648396.1">
    <property type="nucleotide sequence ID" value="NZ_CP181386.1"/>
</dbReference>
<feature type="transmembrane region" description="Helical" evidence="1">
    <location>
        <begin position="86"/>
        <end position="109"/>
    </location>
</feature>
<feature type="domain" description="Histidine kinase" evidence="2">
    <location>
        <begin position="145"/>
        <end position="354"/>
    </location>
</feature>
<dbReference type="AlphaFoldDB" id="A0A4R2MF29"/>
<evidence type="ECO:0000313" key="3">
    <source>
        <dbReference type="EMBL" id="TCP01286.1"/>
    </source>
</evidence>
<dbReference type="SMART" id="SM00387">
    <property type="entry name" value="HATPase_c"/>
    <property type="match status" value="1"/>
</dbReference>
<keyword evidence="1" id="KW-0812">Transmembrane</keyword>
<dbReference type="PROSITE" id="PS50109">
    <property type="entry name" value="HIS_KIN"/>
    <property type="match status" value="1"/>
</dbReference>